<reference evidence="1" key="1">
    <citation type="journal article" date="2014" name="Int. J. Syst. Evol. Microbiol.">
        <title>Complete genome sequence of Corynebacterium casei LMG S-19264T (=DSM 44701T), isolated from a smear-ripened cheese.</title>
        <authorList>
            <consortium name="US DOE Joint Genome Institute (JGI-PGF)"/>
            <person name="Walter F."/>
            <person name="Albersmeier A."/>
            <person name="Kalinowski J."/>
            <person name="Ruckert C."/>
        </authorList>
    </citation>
    <scope>NUCLEOTIDE SEQUENCE</scope>
    <source>
        <strain evidence="1">JCM 4714</strain>
    </source>
</reference>
<comment type="caution">
    <text evidence="1">The sequence shown here is derived from an EMBL/GenBank/DDBJ whole genome shotgun (WGS) entry which is preliminary data.</text>
</comment>
<name>A0A918YST7_9ACTN</name>
<dbReference type="Proteomes" id="UP000655443">
    <property type="component" value="Unassembled WGS sequence"/>
</dbReference>
<dbReference type="AlphaFoldDB" id="A0A918YST7"/>
<protein>
    <submittedName>
        <fullName evidence="1">Uncharacterized protein</fullName>
    </submittedName>
</protein>
<proteinExistence type="predicted"/>
<reference evidence="1" key="2">
    <citation type="submission" date="2020-09" db="EMBL/GenBank/DDBJ databases">
        <authorList>
            <person name="Sun Q."/>
            <person name="Ohkuma M."/>
        </authorList>
    </citation>
    <scope>NUCLEOTIDE SEQUENCE</scope>
    <source>
        <strain evidence="1">JCM 4714</strain>
    </source>
</reference>
<evidence type="ECO:0000313" key="1">
    <source>
        <dbReference type="EMBL" id="GHE13992.1"/>
    </source>
</evidence>
<evidence type="ECO:0000313" key="2">
    <source>
        <dbReference type="Proteomes" id="UP000655443"/>
    </source>
</evidence>
<keyword evidence="2" id="KW-1185">Reference proteome</keyword>
<gene>
    <name evidence="1" type="ORF">GCM10010339_83040</name>
</gene>
<organism evidence="1 2">
    <name type="scientific">Streptomyces alanosinicus</name>
    <dbReference type="NCBI Taxonomy" id="68171"/>
    <lineage>
        <taxon>Bacteria</taxon>
        <taxon>Bacillati</taxon>
        <taxon>Actinomycetota</taxon>
        <taxon>Actinomycetes</taxon>
        <taxon>Kitasatosporales</taxon>
        <taxon>Streptomycetaceae</taxon>
        <taxon>Streptomyces</taxon>
    </lineage>
</organism>
<sequence length="70" mass="6874">MVEVGLSGEGQVVQSGHAEDGLVNAVPVQAAVVEDLAGLHPGEGVLDAGPGPAVDGILGLLFRCESRAAA</sequence>
<accession>A0A918YST7</accession>
<dbReference type="EMBL" id="BMVG01000046">
    <property type="protein sequence ID" value="GHE13992.1"/>
    <property type="molecule type" value="Genomic_DNA"/>
</dbReference>